<evidence type="ECO:0000256" key="1">
    <source>
        <dbReference type="SAM" id="MobiDB-lite"/>
    </source>
</evidence>
<proteinExistence type="predicted"/>
<comment type="caution">
    <text evidence="2">The sequence shown here is derived from an EMBL/GenBank/DDBJ whole genome shotgun (WGS) entry which is preliminary data.</text>
</comment>
<name>A0ABN3QIU3_9ACTN</name>
<keyword evidence="3" id="KW-1185">Reference proteome</keyword>
<organism evidence="2 3">
    <name type="scientific">Actinomadura fulvescens</name>
    <dbReference type="NCBI Taxonomy" id="46160"/>
    <lineage>
        <taxon>Bacteria</taxon>
        <taxon>Bacillati</taxon>
        <taxon>Actinomycetota</taxon>
        <taxon>Actinomycetes</taxon>
        <taxon>Streptosporangiales</taxon>
        <taxon>Thermomonosporaceae</taxon>
        <taxon>Actinomadura</taxon>
    </lineage>
</organism>
<accession>A0ABN3QIU3</accession>
<reference evidence="2 3" key="1">
    <citation type="journal article" date="2019" name="Int. J. Syst. Evol. Microbiol.">
        <title>The Global Catalogue of Microorganisms (GCM) 10K type strain sequencing project: providing services to taxonomists for standard genome sequencing and annotation.</title>
        <authorList>
            <consortium name="The Broad Institute Genomics Platform"/>
            <consortium name="The Broad Institute Genome Sequencing Center for Infectious Disease"/>
            <person name="Wu L."/>
            <person name="Ma J."/>
        </authorList>
    </citation>
    <scope>NUCLEOTIDE SEQUENCE [LARGE SCALE GENOMIC DNA]</scope>
    <source>
        <strain evidence="2 3">JCM 6833</strain>
    </source>
</reference>
<dbReference type="Proteomes" id="UP001501509">
    <property type="component" value="Unassembled WGS sequence"/>
</dbReference>
<protein>
    <submittedName>
        <fullName evidence="2">Uncharacterized protein</fullName>
    </submittedName>
</protein>
<feature type="region of interest" description="Disordered" evidence="1">
    <location>
        <begin position="1"/>
        <end position="25"/>
    </location>
</feature>
<dbReference type="EMBL" id="BAAATD010000013">
    <property type="protein sequence ID" value="GAA2627416.1"/>
    <property type="molecule type" value="Genomic_DNA"/>
</dbReference>
<dbReference type="RefSeq" id="WP_344547307.1">
    <property type="nucleotide sequence ID" value="NZ_BAAATD010000013.1"/>
</dbReference>
<evidence type="ECO:0000313" key="3">
    <source>
        <dbReference type="Proteomes" id="UP001501509"/>
    </source>
</evidence>
<sequence>MTTACVADPGPTMSRPDQSTSHPATELRAAELRDNPTGLPILDADGAIVVRPPIDPREPMGWLAII</sequence>
<gene>
    <name evidence="2" type="ORF">GCM10010411_75670</name>
</gene>
<evidence type="ECO:0000313" key="2">
    <source>
        <dbReference type="EMBL" id="GAA2627416.1"/>
    </source>
</evidence>